<evidence type="ECO:0000313" key="4">
    <source>
        <dbReference type="Proteomes" id="UP000619761"/>
    </source>
</evidence>
<accession>A0ABQ3B6P8</accession>
<dbReference type="InterPro" id="IPR009959">
    <property type="entry name" value="Cyclase_SnoaL-like"/>
</dbReference>
<dbReference type="SUPFAM" id="SSF54427">
    <property type="entry name" value="NTF2-like"/>
    <property type="match status" value="1"/>
</dbReference>
<sequence length="161" mass="17989">MHKLILGLIGTCALCISSLGFAQLPVTANPDHTAMLASKDPKLAANKKLVYDFWREVFEAGHLELAPKYMTETYIQHNPTVATGRKAFVDFFGQFKKPQAIADKVNAPLVSITAEGDLVTLAFVSERKDPKDPSKTYTTTWFDMFRIENGKIAEHWDPMAK</sequence>
<dbReference type="Proteomes" id="UP000619761">
    <property type="component" value="Unassembled WGS sequence"/>
</dbReference>
<proteinExistence type="predicted"/>
<keyword evidence="1" id="KW-0732">Signal</keyword>
<feature type="signal peptide" evidence="1">
    <location>
        <begin position="1"/>
        <end position="22"/>
    </location>
</feature>
<name>A0ABQ3B6P8_9GAMM</name>
<feature type="chain" id="PRO_5046967700" description="SnoaL-like domain-containing protein" evidence="1">
    <location>
        <begin position="23"/>
        <end position="161"/>
    </location>
</feature>
<evidence type="ECO:0000259" key="2">
    <source>
        <dbReference type="Pfam" id="PF12680"/>
    </source>
</evidence>
<keyword evidence="4" id="KW-1185">Reference proteome</keyword>
<evidence type="ECO:0000313" key="3">
    <source>
        <dbReference type="EMBL" id="GGY80906.1"/>
    </source>
</evidence>
<feature type="domain" description="SnoaL-like" evidence="2">
    <location>
        <begin position="54"/>
        <end position="155"/>
    </location>
</feature>
<protein>
    <recommendedName>
        <fullName evidence="2">SnoaL-like domain-containing protein</fullName>
    </recommendedName>
</protein>
<gene>
    <name evidence="3" type="ORF">GCM10011613_27450</name>
</gene>
<dbReference type="InterPro" id="IPR032710">
    <property type="entry name" value="NTF2-like_dom_sf"/>
</dbReference>
<dbReference type="Gene3D" id="3.10.450.50">
    <property type="match status" value="1"/>
</dbReference>
<organism evidence="3 4">
    <name type="scientific">Cellvibrio zantedeschiae</name>
    <dbReference type="NCBI Taxonomy" id="1237077"/>
    <lineage>
        <taxon>Bacteria</taxon>
        <taxon>Pseudomonadati</taxon>
        <taxon>Pseudomonadota</taxon>
        <taxon>Gammaproteobacteria</taxon>
        <taxon>Cellvibrionales</taxon>
        <taxon>Cellvibrionaceae</taxon>
        <taxon>Cellvibrio</taxon>
    </lineage>
</organism>
<dbReference type="PANTHER" id="PTHR38436">
    <property type="entry name" value="POLYKETIDE CYCLASE SNOAL-LIKE DOMAIN"/>
    <property type="match status" value="1"/>
</dbReference>
<reference evidence="4" key="1">
    <citation type="journal article" date="2019" name="Int. J. Syst. Evol. Microbiol.">
        <title>The Global Catalogue of Microorganisms (GCM) 10K type strain sequencing project: providing services to taxonomists for standard genome sequencing and annotation.</title>
        <authorList>
            <consortium name="The Broad Institute Genomics Platform"/>
            <consortium name="The Broad Institute Genome Sequencing Center for Infectious Disease"/>
            <person name="Wu L."/>
            <person name="Ma J."/>
        </authorList>
    </citation>
    <scope>NUCLEOTIDE SEQUENCE [LARGE SCALE GENOMIC DNA]</scope>
    <source>
        <strain evidence="4">KCTC 32239</strain>
    </source>
</reference>
<dbReference type="EMBL" id="BMYZ01000002">
    <property type="protein sequence ID" value="GGY80906.1"/>
    <property type="molecule type" value="Genomic_DNA"/>
</dbReference>
<comment type="caution">
    <text evidence="3">The sequence shown here is derived from an EMBL/GenBank/DDBJ whole genome shotgun (WGS) entry which is preliminary data.</text>
</comment>
<dbReference type="RefSeq" id="WP_189419544.1">
    <property type="nucleotide sequence ID" value="NZ_BMYZ01000002.1"/>
</dbReference>
<dbReference type="InterPro" id="IPR037401">
    <property type="entry name" value="SnoaL-like"/>
</dbReference>
<dbReference type="PANTHER" id="PTHR38436:SF1">
    <property type="entry name" value="ESTER CYCLASE"/>
    <property type="match status" value="1"/>
</dbReference>
<dbReference type="Pfam" id="PF12680">
    <property type="entry name" value="SnoaL_2"/>
    <property type="match status" value="1"/>
</dbReference>
<evidence type="ECO:0000256" key="1">
    <source>
        <dbReference type="SAM" id="SignalP"/>
    </source>
</evidence>